<feature type="domain" description="Replication initiator protein A C-terminal" evidence="2">
    <location>
        <begin position="203"/>
        <end position="294"/>
    </location>
</feature>
<feature type="compositionally biased region" description="Polar residues" evidence="1">
    <location>
        <begin position="139"/>
        <end position="162"/>
    </location>
</feature>
<dbReference type="PATRIC" id="fig|216463.3.peg.1088"/>
<dbReference type="InterPro" id="IPR041151">
    <property type="entry name" value="Bac_RepA_C"/>
</dbReference>
<dbReference type="Pfam" id="PF18008">
    <property type="entry name" value="Bac_RepA_C"/>
    <property type="match status" value="1"/>
</dbReference>
<evidence type="ECO:0000256" key="1">
    <source>
        <dbReference type="SAM" id="MobiDB-lite"/>
    </source>
</evidence>
<evidence type="ECO:0000313" key="3">
    <source>
        <dbReference type="EMBL" id="KJW13992.1"/>
    </source>
</evidence>
<sequence length="306" mass="34410">MLIKTQYVALRLNLIRKYRLNPTLAVIYSALIDRMLSSRRQGRRFFDAARQAYFVNYTLPEMAATYFISPRTVQRAYDQLEERGLLLKKHRRNASDCLFLPAMEGWLYAQPDKLARPAWSVCPANHLTLNQSFKSTFKTLNTSQPPRASAPSTTPGTRQPAATPSPITPSGEPSAETLLTRLEVTNLTQSLTTMGGIPAATAQLMAALADHDHAHLYEMARVIYQAKAAVCRMAETQLGLSGRLATRLEHNALLLDDLHAAVARIIPAAYRKNRQAWQGYAYVAFRRFFEEAANAWLREQRKALSS</sequence>
<proteinExistence type="predicted"/>
<feature type="region of interest" description="Disordered" evidence="1">
    <location>
        <begin position="139"/>
        <end position="173"/>
    </location>
</feature>
<accession>A0A0F3RYW3</accession>
<gene>
    <name evidence="3" type="ORF">VC81_00530</name>
</gene>
<reference evidence="3 4" key="1">
    <citation type="submission" date="2015-03" db="EMBL/GenBank/DDBJ databases">
        <authorList>
            <person name="Zheng J."/>
            <person name="Ganezle M."/>
        </authorList>
    </citation>
    <scope>NUCLEOTIDE SEQUENCE [LARGE SCALE GENOMIC DNA]</scope>
    <source>
        <strain evidence="3 4">LP38</strain>
    </source>
</reference>
<name>A0A0F3RYW3_9LACO</name>
<dbReference type="EMBL" id="JZCR01000002">
    <property type="protein sequence ID" value="KJW13992.1"/>
    <property type="molecule type" value="Genomic_DNA"/>
</dbReference>
<evidence type="ECO:0000259" key="2">
    <source>
        <dbReference type="Pfam" id="PF18008"/>
    </source>
</evidence>
<dbReference type="Proteomes" id="UP000033491">
    <property type="component" value="Unassembled WGS sequence"/>
</dbReference>
<organism evidence="3 4">
    <name type="scientific">Levilactobacillus spicheri</name>
    <dbReference type="NCBI Taxonomy" id="216463"/>
    <lineage>
        <taxon>Bacteria</taxon>
        <taxon>Bacillati</taxon>
        <taxon>Bacillota</taxon>
        <taxon>Bacilli</taxon>
        <taxon>Lactobacillales</taxon>
        <taxon>Lactobacillaceae</taxon>
        <taxon>Levilactobacillus</taxon>
    </lineage>
</organism>
<protein>
    <recommendedName>
        <fullName evidence="2">Replication initiator protein A C-terminal domain-containing protein</fullName>
    </recommendedName>
</protein>
<comment type="caution">
    <text evidence="3">The sequence shown here is derived from an EMBL/GenBank/DDBJ whole genome shotgun (WGS) entry which is preliminary data.</text>
</comment>
<dbReference type="AlphaFoldDB" id="A0A0F3RYW3"/>
<evidence type="ECO:0000313" key="4">
    <source>
        <dbReference type="Proteomes" id="UP000033491"/>
    </source>
</evidence>
<dbReference type="RefSeq" id="WP_045806190.1">
    <property type="nucleotide sequence ID" value="NZ_JZCR01000002.1"/>
</dbReference>